<organism evidence="1 2">
    <name type="scientific">Dictyobacter alpinus</name>
    <dbReference type="NCBI Taxonomy" id="2014873"/>
    <lineage>
        <taxon>Bacteria</taxon>
        <taxon>Bacillati</taxon>
        <taxon>Chloroflexota</taxon>
        <taxon>Ktedonobacteria</taxon>
        <taxon>Ktedonobacterales</taxon>
        <taxon>Dictyobacteraceae</taxon>
        <taxon>Dictyobacter</taxon>
    </lineage>
</organism>
<comment type="caution">
    <text evidence="1">The sequence shown here is derived from an EMBL/GenBank/DDBJ whole genome shotgun (WGS) entry which is preliminary data.</text>
</comment>
<dbReference type="AlphaFoldDB" id="A0A402B9L3"/>
<name>A0A402B9L3_9CHLR</name>
<dbReference type="Gene3D" id="1.10.287.1060">
    <property type="entry name" value="ESAT-6-like"/>
    <property type="match status" value="1"/>
</dbReference>
<proteinExistence type="predicted"/>
<reference evidence="2" key="1">
    <citation type="submission" date="2018-12" db="EMBL/GenBank/DDBJ databases">
        <title>Tengunoibacter tsumagoiensis gen. nov., sp. nov., Dictyobacter kobayashii sp. nov., D. alpinus sp. nov., and D. joshuensis sp. nov. and description of Dictyobacteraceae fam. nov. within the order Ktedonobacterales isolated from Tengu-no-mugimeshi.</title>
        <authorList>
            <person name="Wang C.M."/>
            <person name="Zheng Y."/>
            <person name="Sakai Y."/>
            <person name="Toyoda A."/>
            <person name="Minakuchi Y."/>
            <person name="Abe K."/>
            <person name="Yokota A."/>
            <person name="Yabe S."/>
        </authorList>
    </citation>
    <scope>NUCLEOTIDE SEQUENCE [LARGE SCALE GENOMIC DNA]</scope>
    <source>
        <strain evidence="2">Uno16</strain>
    </source>
</reference>
<dbReference type="SUPFAM" id="SSF140453">
    <property type="entry name" value="EsxAB dimer-like"/>
    <property type="match status" value="1"/>
</dbReference>
<evidence type="ECO:0008006" key="3">
    <source>
        <dbReference type="Google" id="ProtNLM"/>
    </source>
</evidence>
<dbReference type="RefSeq" id="WP_126628352.1">
    <property type="nucleotide sequence ID" value="NZ_BIFT01000001.1"/>
</dbReference>
<accession>A0A402B9L3</accession>
<evidence type="ECO:0000313" key="2">
    <source>
        <dbReference type="Proteomes" id="UP000287171"/>
    </source>
</evidence>
<keyword evidence="2" id="KW-1185">Reference proteome</keyword>
<evidence type="ECO:0000313" key="1">
    <source>
        <dbReference type="EMBL" id="GCE28093.1"/>
    </source>
</evidence>
<dbReference type="EMBL" id="BIFT01000001">
    <property type="protein sequence ID" value="GCE28093.1"/>
    <property type="molecule type" value="Genomic_DNA"/>
</dbReference>
<gene>
    <name evidence="1" type="ORF">KDA_35770</name>
</gene>
<protein>
    <recommendedName>
        <fullName evidence="3">WXG100 family type VII secretion target</fullName>
    </recommendedName>
</protein>
<dbReference type="InterPro" id="IPR036689">
    <property type="entry name" value="ESAT-6-like_sf"/>
</dbReference>
<sequence length="98" mass="11071">MDKFTVSPAMLREKARLIRTLLEESQANHQQLWTQISANAGMLPHNLAASHSSANSSWHTAVHAHYEHYHQLALNMEKAADAYEKGDHTVKNLFDYSG</sequence>
<dbReference type="Proteomes" id="UP000287171">
    <property type="component" value="Unassembled WGS sequence"/>
</dbReference>